<organism evidence="1 2">
    <name type="scientific">Kingdonia uniflora</name>
    <dbReference type="NCBI Taxonomy" id="39325"/>
    <lineage>
        <taxon>Eukaryota</taxon>
        <taxon>Viridiplantae</taxon>
        <taxon>Streptophyta</taxon>
        <taxon>Embryophyta</taxon>
        <taxon>Tracheophyta</taxon>
        <taxon>Spermatophyta</taxon>
        <taxon>Magnoliopsida</taxon>
        <taxon>Ranunculales</taxon>
        <taxon>Circaeasteraceae</taxon>
        <taxon>Kingdonia</taxon>
    </lineage>
</organism>
<evidence type="ECO:0000313" key="2">
    <source>
        <dbReference type="Proteomes" id="UP000541444"/>
    </source>
</evidence>
<reference evidence="1 2" key="1">
    <citation type="journal article" date="2020" name="IScience">
        <title>Genome Sequencing of the Endangered Kingdonia uniflora (Circaeasteraceae, Ranunculales) Reveals Potential Mechanisms of Evolutionary Specialization.</title>
        <authorList>
            <person name="Sun Y."/>
            <person name="Deng T."/>
            <person name="Zhang A."/>
            <person name="Moore M.J."/>
            <person name="Landis J.B."/>
            <person name="Lin N."/>
            <person name="Zhang H."/>
            <person name="Zhang X."/>
            <person name="Huang J."/>
            <person name="Zhang X."/>
            <person name="Sun H."/>
            <person name="Wang H."/>
        </authorList>
    </citation>
    <scope>NUCLEOTIDE SEQUENCE [LARGE SCALE GENOMIC DNA]</scope>
    <source>
        <strain evidence="1">TB1705</strain>
        <tissue evidence="1">Leaf</tissue>
    </source>
</reference>
<keyword evidence="2" id="KW-1185">Reference proteome</keyword>
<feature type="non-terminal residue" evidence="1">
    <location>
        <position position="78"/>
    </location>
</feature>
<gene>
    <name evidence="1" type="ORF">GIB67_004545</name>
</gene>
<comment type="caution">
    <text evidence="1">The sequence shown here is derived from an EMBL/GenBank/DDBJ whole genome shotgun (WGS) entry which is preliminary data.</text>
</comment>
<protein>
    <submittedName>
        <fullName evidence="1">Uncharacterized protein</fullName>
    </submittedName>
</protein>
<accession>A0A7J7MKZ0</accession>
<dbReference type="AlphaFoldDB" id="A0A7J7MKZ0"/>
<dbReference type="EMBL" id="JACGCM010001419">
    <property type="protein sequence ID" value="KAF6155551.1"/>
    <property type="molecule type" value="Genomic_DNA"/>
</dbReference>
<proteinExistence type="predicted"/>
<sequence length="78" mass="8639">MKSQSSPTALLDLLQTSPRSPLNVAAPPQTKQYVAVLSQKNLFTKSKSIEDFAQSRCCALLRFSQPSLVFLVIQSQQQ</sequence>
<dbReference type="Proteomes" id="UP000541444">
    <property type="component" value="Unassembled WGS sequence"/>
</dbReference>
<name>A0A7J7MKZ0_9MAGN</name>
<evidence type="ECO:0000313" key="1">
    <source>
        <dbReference type="EMBL" id="KAF6155551.1"/>
    </source>
</evidence>